<evidence type="ECO:0000256" key="5">
    <source>
        <dbReference type="ARBA" id="ARBA00022650"/>
    </source>
</evidence>
<dbReference type="GO" id="GO:0055129">
    <property type="term" value="P:L-proline biosynthetic process"/>
    <property type="evidence" value="ECO:0007669"/>
    <property type="project" value="UniProtKB-UniRule"/>
</dbReference>
<reference evidence="15 16" key="1">
    <citation type="submission" date="2016-05" db="EMBL/GenBank/DDBJ databases">
        <title>Microbial consortia oxidize butane by reversing methanogenesis.</title>
        <authorList>
            <person name="Laso-Perez R."/>
            <person name="Richter M."/>
            <person name="Wegener G."/>
            <person name="Musat F."/>
        </authorList>
    </citation>
    <scope>NUCLEOTIDE SEQUENCE [LARGE SCALE GENOMIC DNA]</scope>
    <source>
        <strain evidence="15">BOX1</strain>
    </source>
</reference>
<dbReference type="SUPFAM" id="SSF51735">
    <property type="entry name" value="NAD(P)-binding Rossmann-fold domains"/>
    <property type="match status" value="1"/>
</dbReference>
<evidence type="ECO:0000259" key="13">
    <source>
        <dbReference type="Pfam" id="PF14748"/>
    </source>
</evidence>
<comment type="function">
    <text evidence="8">Catalyzes the reduction of 1-pyrroline-5-carboxylate (PCA) to L-proline.</text>
</comment>
<keyword evidence="16" id="KW-1185">Reference proteome</keyword>
<evidence type="ECO:0000256" key="9">
    <source>
        <dbReference type="NCBIfam" id="TIGR00112"/>
    </source>
</evidence>
<dbReference type="GO" id="GO:0004735">
    <property type="term" value="F:pyrroline-5-carboxylate reductase activity"/>
    <property type="evidence" value="ECO:0007669"/>
    <property type="project" value="UniProtKB-UniRule"/>
</dbReference>
<dbReference type="InterPro" id="IPR029036">
    <property type="entry name" value="P5CR_dimer"/>
</dbReference>
<accession>A0A1F2P494</accession>
<dbReference type="PANTHER" id="PTHR11645">
    <property type="entry name" value="PYRROLINE-5-CARBOXYLATE REDUCTASE"/>
    <property type="match status" value="1"/>
</dbReference>
<comment type="pathway">
    <text evidence="8 11">Amino-acid biosynthesis; L-proline biosynthesis; L-proline from L-glutamate 5-semialdehyde: step 1/1.</text>
</comment>
<dbReference type="Pfam" id="PF14748">
    <property type="entry name" value="P5CR_dimer"/>
    <property type="match status" value="1"/>
</dbReference>
<evidence type="ECO:0000256" key="11">
    <source>
        <dbReference type="RuleBase" id="RU003903"/>
    </source>
</evidence>
<keyword evidence="5 8" id="KW-0641">Proline biosynthesis</keyword>
<dbReference type="PATRIC" id="fig|1839936.3.peg.1236"/>
<dbReference type="InterPro" id="IPR028939">
    <property type="entry name" value="P5C_Rdtase_cat_N"/>
</dbReference>
<dbReference type="EMBL" id="DRIE01000106">
    <property type="protein sequence ID" value="HEC57483.1"/>
    <property type="molecule type" value="Genomic_DNA"/>
</dbReference>
<dbReference type="InterPro" id="IPR000304">
    <property type="entry name" value="Pyrroline-COOH_reductase"/>
</dbReference>
<keyword evidence="7 8" id="KW-0560">Oxidoreductase</keyword>
<comment type="subcellular location">
    <subcellularLocation>
        <location evidence="1 8">Cytoplasm</location>
    </subcellularLocation>
</comment>
<feature type="binding site" evidence="10">
    <location>
        <position position="60"/>
    </location>
    <ligand>
        <name>NADPH</name>
        <dbReference type="ChEBI" id="CHEBI:57783"/>
    </ligand>
</feature>
<dbReference type="InterPro" id="IPR036291">
    <property type="entry name" value="NAD(P)-bd_dom_sf"/>
</dbReference>
<dbReference type="PANTHER" id="PTHR11645:SF0">
    <property type="entry name" value="PYRROLINE-5-CARBOXYLATE REDUCTASE 3"/>
    <property type="match status" value="1"/>
</dbReference>
<dbReference type="InterPro" id="IPR053790">
    <property type="entry name" value="P5CR-like_CS"/>
</dbReference>
<keyword evidence="4 8" id="KW-0028">Amino-acid biosynthesis</keyword>
<reference evidence="14" key="2">
    <citation type="journal article" date="2020" name="mSystems">
        <title>Genome- and Community-Level Interaction Insights into Carbon Utilization and Element Cycling Functions of Hydrothermarchaeota in Hydrothermal Sediment.</title>
        <authorList>
            <person name="Zhou Z."/>
            <person name="Liu Y."/>
            <person name="Xu W."/>
            <person name="Pan J."/>
            <person name="Luo Z.H."/>
            <person name="Li M."/>
        </authorList>
    </citation>
    <scope>NUCLEOTIDE SEQUENCE [LARGE SCALE GENOMIC DNA]</scope>
    <source>
        <strain evidence="14">HyVt-386</strain>
    </source>
</reference>
<dbReference type="SUPFAM" id="SSF48179">
    <property type="entry name" value="6-phosphogluconate dehydrogenase C-terminal domain-like"/>
    <property type="match status" value="1"/>
</dbReference>
<comment type="catalytic activity">
    <reaction evidence="8 11">
        <text>L-proline + NADP(+) = (S)-1-pyrroline-5-carboxylate + NADPH + 2 H(+)</text>
        <dbReference type="Rhea" id="RHEA:14109"/>
        <dbReference type="ChEBI" id="CHEBI:15378"/>
        <dbReference type="ChEBI" id="CHEBI:17388"/>
        <dbReference type="ChEBI" id="CHEBI:57783"/>
        <dbReference type="ChEBI" id="CHEBI:58349"/>
        <dbReference type="ChEBI" id="CHEBI:60039"/>
        <dbReference type="EC" id="1.5.1.2"/>
    </reaction>
</comment>
<sequence>MSEERLSLGFIGGGRIAEAIIRGVTGKGLISPGAILVSDISESRLEYLRTALGTEVTDDNLKVLEARETLIIAVKPQVIDDLLVEISPMVRDEHLIISVAAGVKTARIESDIGKYARVVRVMPNIAAIVGEAASAICKGSYSTYEDLELTKKIFEAVGRVVIVDEEKMDAVTGLSGSGPGFIMPIIEALADAGVHEGLDRETALLLASQTVLGAGKLVLETGMHPAAVKDMVTSPGGTTIEGIKALEEGGVRDAVMEAVIRAVERSREL</sequence>
<evidence type="ECO:0000256" key="10">
    <source>
        <dbReference type="PIRSR" id="PIRSR000193-1"/>
    </source>
</evidence>
<evidence type="ECO:0000256" key="8">
    <source>
        <dbReference type="HAMAP-Rule" id="MF_01925"/>
    </source>
</evidence>
<dbReference type="InterPro" id="IPR008927">
    <property type="entry name" value="6-PGluconate_DH-like_C_sf"/>
</dbReference>
<dbReference type="Proteomes" id="UP000885936">
    <property type="component" value="Unassembled WGS sequence"/>
</dbReference>
<dbReference type="PROSITE" id="PS00521">
    <property type="entry name" value="P5CR"/>
    <property type="match status" value="1"/>
</dbReference>
<proteinExistence type="inferred from homology"/>
<evidence type="ECO:0000256" key="2">
    <source>
        <dbReference type="ARBA" id="ARBA00005525"/>
    </source>
</evidence>
<dbReference type="EC" id="1.5.1.2" evidence="8 9"/>
<dbReference type="FunFam" id="3.40.50.720:FF:000190">
    <property type="entry name" value="Pyrroline-5-carboxylate reductase"/>
    <property type="match status" value="1"/>
</dbReference>
<dbReference type="PIRSF" id="PIRSF000193">
    <property type="entry name" value="Pyrrol-5-carb_rd"/>
    <property type="match status" value="1"/>
</dbReference>
<comment type="caution">
    <text evidence="15">The sequence shown here is derived from an EMBL/GenBank/DDBJ whole genome shotgun (WGS) entry which is preliminary data.</text>
</comment>
<dbReference type="HAMAP" id="MF_01925">
    <property type="entry name" value="P5C_reductase"/>
    <property type="match status" value="1"/>
</dbReference>
<dbReference type="STRING" id="1839936.SBU_001221"/>
<dbReference type="Gene3D" id="3.40.50.720">
    <property type="entry name" value="NAD(P)-binding Rossmann-like Domain"/>
    <property type="match status" value="1"/>
</dbReference>
<evidence type="ECO:0000313" key="14">
    <source>
        <dbReference type="EMBL" id="HEC57483.1"/>
    </source>
</evidence>
<comment type="catalytic activity">
    <reaction evidence="8">
        <text>L-proline + NAD(+) = (S)-1-pyrroline-5-carboxylate + NADH + 2 H(+)</text>
        <dbReference type="Rhea" id="RHEA:14105"/>
        <dbReference type="ChEBI" id="CHEBI:15378"/>
        <dbReference type="ChEBI" id="CHEBI:17388"/>
        <dbReference type="ChEBI" id="CHEBI:57540"/>
        <dbReference type="ChEBI" id="CHEBI:57945"/>
        <dbReference type="ChEBI" id="CHEBI:60039"/>
        <dbReference type="EC" id="1.5.1.2"/>
    </reaction>
</comment>
<dbReference type="NCBIfam" id="TIGR00112">
    <property type="entry name" value="proC"/>
    <property type="match status" value="1"/>
</dbReference>
<evidence type="ECO:0000256" key="1">
    <source>
        <dbReference type="ARBA" id="ARBA00004496"/>
    </source>
</evidence>
<feature type="binding site" evidence="10">
    <location>
        <begin position="73"/>
        <end position="76"/>
    </location>
    <ligand>
        <name>NADP(+)</name>
        <dbReference type="ChEBI" id="CHEBI:58349"/>
    </ligand>
</feature>
<evidence type="ECO:0000313" key="15">
    <source>
        <dbReference type="EMBL" id="OFV65812.1"/>
    </source>
</evidence>
<evidence type="ECO:0000256" key="6">
    <source>
        <dbReference type="ARBA" id="ARBA00022857"/>
    </source>
</evidence>
<evidence type="ECO:0000256" key="4">
    <source>
        <dbReference type="ARBA" id="ARBA00022605"/>
    </source>
</evidence>
<protein>
    <recommendedName>
        <fullName evidence="8 9">Pyrroline-5-carboxylate reductase</fullName>
        <shortName evidence="8">P5C reductase</shortName>
        <shortName evidence="8">P5CR</shortName>
        <ecNumber evidence="8 9">1.5.1.2</ecNumber>
    </recommendedName>
    <alternativeName>
        <fullName evidence="8">PCA reductase</fullName>
    </alternativeName>
</protein>
<evidence type="ECO:0000259" key="12">
    <source>
        <dbReference type="Pfam" id="PF03807"/>
    </source>
</evidence>
<dbReference type="Proteomes" id="UP000185779">
    <property type="component" value="Unassembled WGS sequence"/>
</dbReference>
<gene>
    <name evidence="8 14" type="primary">proC</name>
    <name evidence="14" type="ORF">ENI32_06340</name>
    <name evidence="15" type="ORF">SBU_001221</name>
</gene>
<dbReference type="UniPathway" id="UPA00098">
    <property type="reaction ID" value="UER00361"/>
</dbReference>
<feature type="domain" description="Pyrroline-5-carboxylate reductase catalytic N-terminal" evidence="12">
    <location>
        <begin position="8"/>
        <end position="102"/>
    </location>
</feature>
<dbReference type="Pfam" id="PF03807">
    <property type="entry name" value="F420_oxidored"/>
    <property type="match status" value="1"/>
</dbReference>
<dbReference type="GO" id="GO:0005737">
    <property type="term" value="C:cytoplasm"/>
    <property type="evidence" value="ECO:0007669"/>
    <property type="project" value="UniProtKB-SubCell"/>
</dbReference>
<organism evidence="15 16">
    <name type="scientific">Candidatus Syntropharchaeum butanivorans</name>
    <dbReference type="NCBI Taxonomy" id="1839936"/>
    <lineage>
        <taxon>Archaea</taxon>
        <taxon>Methanobacteriati</taxon>
        <taxon>Methanobacteriota</taxon>
        <taxon>Stenosarchaea group</taxon>
        <taxon>Methanomicrobia</taxon>
        <taxon>Methanosarcinales</taxon>
        <taxon>ANME-2 cluster</taxon>
        <taxon>Candidatus Syntropharchaeum</taxon>
    </lineage>
</organism>
<keyword evidence="3 8" id="KW-0963">Cytoplasm</keyword>
<dbReference type="AlphaFoldDB" id="A0A1F2P494"/>
<evidence type="ECO:0000256" key="3">
    <source>
        <dbReference type="ARBA" id="ARBA00022490"/>
    </source>
</evidence>
<dbReference type="FunFam" id="1.10.3730.10:FF:000001">
    <property type="entry name" value="Pyrroline-5-carboxylate reductase"/>
    <property type="match status" value="1"/>
</dbReference>
<dbReference type="Gene3D" id="1.10.3730.10">
    <property type="entry name" value="ProC C-terminal domain-like"/>
    <property type="match status" value="1"/>
</dbReference>
<evidence type="ECO:0000313" key="16">
    <source>
        <dbReference type="Proteomes" id="UP000185779"/>
    </source>
</evidence>
<name>A0A1F2P494_9EURY</name>
<feature type="domain" description="Pyrroline-5-carboxylate reductase dimerisation" evidence="13">
    <location>
        <begin position="165"/>
        <end position="269"/>
    </location>
</feature>
<keyword evidence="6 8" id="KW-0521">NADP</keyword>
<evidence type="ECO:0000256" key="7">
    <source>
        <dbReference type="ARBA" id="ARBA00023002"/>
    </source>
</evidence>
<comment type="similarity">
    <text evidence="2 8 11">Belongs to the pyrroline-5-carboxylate reductase family.</text>
</comment>
<dbReference type="EMBL" id="LYOR01000006">
    <property type="protein sequence ID" value="OFV65812.1"/>
    <property type="molecule type" value="Genomic_DNA"/>
</dbReference>